<dbReference type="InterPro" id="IPR015683">
    <property type="entry name" value="Ionotropic_Glu_rcpt"/>
</dbReference>
<sequence>MLTPSPSPAEATPAPKLNAFIMDKSLLDYEVSIDADCRLLTVGKPFAIEGYGIGLPRNSPLTSNLSEFISCYKSSGFIDLLHDKWYKMVPCGKRVFAVTETLQMGIYHFSGLFVLLCLGLGSALLSSLGEHVFYRLALPRIQRGNKMQYWLHTSQRIHRALNTEPPEGQEPEPRNPDPIGQSGTVGRTRLPSLIRPQGSRGAAQQDTLAAPAGWTRVRQASVRGRCTHFLLEPAVATAAAPVEDAPDADADAAKPPGGPVSLCSNGRPPAELFPGAPRPGELEQLEQRIAGTRERLRQALVQRGQLLAQLRDSTRDGPRSLLQASKEAPVAAQ</sequence>
<gene>
    <name evidence="2" type="ORF">J1605_014909</name>
</gene>
<evidence type="ECO:0000313" key="2">
    <source>
        <dbReference type="EMBL" id="KAJ8777045.1"/>
    </source>
</evidence>
<dbReference type="FunFam" id="3.40.190.10:FF:000097">
    <property type="entry name" value="Putative glutamate receptor ionotropic NMDA 3A"/>
    <property type="match status" value="1"/>
</dbReference>
<dbReference type="Gene3D" id="3.40.190.10">
    <property type="entry name" value="Periplasmic binding protein-like II"/>
    <property type="match status" value="2"/>
</dbReference>
<feature type="region of interest" description="Disordered" evidence="1">
    <location>
        <begin position="310"/>
        <end position="333"/>
    </location>
</feature>
<comment type="caution">
    <text evidence="2">The sequence shown here is derived from an EMBL/GenBank/DDBJ whole genome shotgun (WGS) entry which is preliminary data.</text>
</comment>
<protein>
    <recommendedName>
        <fullName evidence="4">Glutamate receptor ionotropic, NMDA 3A</fullName>
    </recommendedName>
</protein>
<keyword evidence="3" id="KW-1185">Reference proteome</keyword>
<feature type="region of interest" description="Disordered" evidence="1">
    <location>
        <begin position="241"/>
        <end position="280"/>
    </location>
</feature>
<evidence type="ECO:0000313" key="3">
    <source>
        <dbReference type="Proteomes" id="UP001159641"/>
    </source>
</evidence>
<organism evidence="2 3">
    <name type="scientific">Eschrichtius robustus</name>
    <name type="common">California gray whale</name>
    <name type="synonym">Eschrichtius gibbosus</name>
    <dbReference type="NCBI Taxonomy" id="9764"/>
    <lineage>
        <taxon>Eukaryota</taxon>
        <taxon>Metazoa</taxon>
        <taxon>Chordata</taxon>
        <taxon>Craniata</taxon>
        <taxon>Vertebrata</taxon>
        <taxon>Euteleostomi</taxon>
        <taxon>Mammalia</taxon>
        <taxon>Eutheria</taxon>
        <taxon>Laurasiatheria</taxon>
        <taxon>Artiodactyla</taxon>
        <taxon>Whippomorpha</taxon>
        <taxon>Cetacea</taxon>
        <taxon>Mysticeti</taxon>
        <taxon>Eschrichtiidae</taxon>
        <taxon>Eschrichtius</taxon>
    </lineage>
</organism>
<reference evidence="2 3" key="1">
    <citation type="submission" date="2022-11" db="EMBL/GenBank/DDBJ databases">
        <title>Whole genome sequence of Eschrichtius robustus ER-17-0199.</title>
        <authorList>
            <person name="Bruniche-Olsen A."/>
            <person name="Black A.N."/>
            <person name="Fields C.J."/>
            <person name="Walden K."/>
            <person name="Dewoody J.A."/>
        </authorList>
    </citation>
    <scope>NUCLEOTIDE SEQUENCE [LARGE SCALE GENOMIC DNA]</scope>
    <source>
        <strain evidence="2">ER-17-0199</strain>
        <tissue evidence="2">Blubber</tissue>
    </source>
</reference>
<evidence type="ECO:0000256" key="1">
    <source>
        <dbReference type="SAM" id="MobiDB-lite"/>
    </source>
</evidence>
<dbReference type="EMBL" id="JAIQCJ010002321">
    <property type="protein sequence ID" value="KAJ8777045.1"/>
    <property type="molecule type" value="Genomic_DNA"/>
</dbReference>
<dbReference type="Proteomes" id="UP001159641">
    <property type="component" value="Unassembled WGS sequence"/>
</dbReference>
<accession>A0AB34GES6</accession>
<dbReference type="SUPFAM" id="SSF53850">
    <property type="entry name" value="Periplasmic binding protein-like II"/>
    <property type="match status" value="1"/>
</dbReference>
<proteinExistence type="predicted"/>
<feature type="region of interest" description="Disordered" evidence="1">
    <location>
        <begin position="163"/>
        <end position="207"/>
    </location>
</feature>
<dbReference type="AlphaFoldDB" id="A0AB34GES6"/>
<evidence type="ECO:0008006" key="4">
    <source>
        <dbReference type="Google" id="ProtNLM"/>
    </source>
</evidence>
<name>A0AB34GES6_ESCRO</name>
<dbReference type="PANTHER" id="PTHR18966">
    <property type="entry name" value="IONOTROPIC GLUTAMATE RECEPTOR"/>
    <property type="match status" value="1"/>
</dbReference>